<dbReference type="PROSITE" id="PS00137">
    <property type="entry name" value="SUBTILASE_HIS"/>
    <property type="match status" value="1"/>
</dbReference>
<evidence type="ECO:0000259" key="12">
    <source>
        <dbReference type="Pfam" id="PF22148"/>
    </source>
</evidence>
<reference evidence="13 14" key="1">
    <citation type="submission" date="2017-10" db="EMBL/GenBank/DDBJ databases">
        <title>Bacillus sp. nov., a halophilic bacterium isolated from a Keqin Lake.</title>
        <authorList>
            <person name="Wang H."/>
        </authorList>
    </citation>
    <scope>NUCLEOTIDE SEQUENCE [LARGE SCALE GENOMIC DNA]</scope>
    <source>
        <strain evidence="13 14">KQ-12</strain>
    </source>
</reference>
<dbReference type="InterPro" id="IPR050131">
    <property type="entry name" value="Peptidase_S8_subtilisin-like"/>
</dbReference>
<evidence type="ECO:0000256" key="4">
    <source>
        <dbReference type="ARBA" id="ARBA00022525"/>
    </source>
</evidence>
<organism evidence="13 14">
    <name type="scientific">Salipaludibacillus keqinensis</name>
    <dbReference type="NCBI Taxonomy" id="2045207"/>
    <lineage>
        <taxon>Bacteria</taxon>
        <taxon>Bacillati</taxon>
        <taxon>Bacillota</taxon>
        <taxon>Bacilli</taxon>
        <taxon>Bacillales</taxon>
        <taxon>Bacillaceae</taxon>
    </lineage>
</organism>
<comment type="subcellular location">
    <subcellularLocation>
        <location evidence="2">Secreted</location>
    </subcellularLocation>
</comment>
<dbReference type="InterPro" id="IPR054399">
    <property type="entry name" value="Fervidolysin-like_N_prodom"/>
</dbReference>
<dbReference type="Gene3D" id="3.40.50.200">
    <property type="entry name" value="Peptidase S8/S53 domain"/>
    <property type="match status" value="1"/>
</dbReference>
<evidence type="ECO:0000256" key="8">
    <source>
        <dbReference type="ARBA" id="ARBA00022837"/>
    </source>
</evidence>
<dbReference type="PROSITE" id="PS51892">
    <property type="entry name" value="SUBTILASE"/>
    <property type="match status" value="1"/>
</dbReference>
<sequence>MMFVAKKKLIVCFKPGTKRSRCMSMHKEMKAELVKEIKEIGIHVVFVQDNELKTCFKKYDSSKAVQFVEEDHLIQVEPILDRGDLSSRVKIEGAAVSTNDPLLERQWGLANISAERAWELVGTSRVSAKIAILDTGVNRNHEDLRGKVIHQANFSNSSTVEDIHGHGTHVAGIAAAITNNGKGIAGMSYNAADILNIKVLGDSGGGMLSDVAEGIIHAANQGADVINMSLGTSRSDETLRRAVNYAYNRNIFLVGAAGNSGSNTRHYPAAYQNVMAVAATNQDNDLASFSTYGSWVEVAAPGQDILSTFPEDSGEPMSGYRVSSGTSQAAPFISGLAGLIKAANPALTHRDIRAAIQRAATRSVSGGSIRYGRIDAGTAIQLALNTPSSQQPPTEELEELPPVWLNI</sequence>
<evidence type="ECO:0000256" key="6">
    <source>
        <dbReference type="ARBA" id="ARBA00022801"/>
    </source>
</evidence>
<name>A0A323TE45_9BACI</name>
<keyword evidence="6 9" id="KW-0378">Hydrolase</keyword>
<evidence type="ECO:0000259" key="11">
    <source>
        <dbReference type="Pfam" id="PF00082"/>
    </source>
</evidence>
<protein>
    <submittedName>
        <fullName evidence="13">Alkaline serine protease</fullName>
    </submittedName>
</protein>
<keyword evidence="5 9" id="KW-0645">Protease</keyword>
<proteinExistence type="inferred from homology"/>
<evidence type="ECO:0000256" key="5">
    <source>
        <dbReference type="ARBA" id="ARBA00022670"/>
    </source>
</evidence>
<feature type="domain" description="Fervidolysin-like N-terminal prodomain" evidence="12">
    <location>
        <begin position="8"/>
        <end position="69"/>
    </location>
</feature>
<dbReference type="EMBL" id="PDOD01000002">
    <property type="protein sequence ID" value="PYZ93381.1"/>
    <property type="molecule type" value="Genomic_DNA"/>
</dbReference>
<gene>
    <name evidence="13" type="ORF">CR194_09365</name>
</gene>
<feature type="domain" description="Peptidase S8/S53" evidence="11">
    <location>
        <begin position="128"/>
        <end position="364"/>
    </location>
</feature>
<evidence type="ECO:0000313" key="13">
    <source>
        <dbReference type="EMBL" id="PYZ93381.1"/>
    </source>
</evidence>
<evidence type="ECO:0000256" key="10">
    <source>
        <dbReference type="RuleBase" id="RU003355"/>
    </source>
</evidence>
<feature type="active site" description="Charge relay system" evidence="9">
    <location>
        <position position="166"/>
    </location>
</feature>
<dbReference type="InterPro" id="IPR000209">
    <property type="entry name" value="Peptidase_S8/S53_dom"/>
</dbReference>
<dbReference type="InterPro" id="IPR023827">
    <property type="entry name" value="Peptidase_S8_Asp-AS"/>
</dbReference>
<dbReference type="InterPro" id="IPR023828">
    <property type="entry name" value="Peptidase_S8_Ser-AS"/>
</dbReference>
<dbReference type="PANTHER" id="PTHR43806:SF11">
    <property type="entry name" value="CEREVISIN-RELATED"/>
    <property type="match status" value="1"/>
</dbReference>
<keyword evidence="8" id="KW-0106">Calcium</keyword>
<comment type="similarity">
    <text evidence="3 9 10">Belongs to the peptidase S8 family.</text>
</comment>
<dbReference type="Pfam" id="PF00082">
    <property type="entry name" value="Peptidase_S8"/>
    <property type="match status" value="1"/>
</dbReference>
<dbReference type="InterPro" id="IPR036852">
    <property type="entry name" value="Peptidase_S8/S53_dom_sf"/>
</dbReference>
<comment type="caution">
    <text evidence="13">The sequence shown here is derived from an EMBL/GenBank/DDBJ whole genome shotgun (WGS) entry which is preliminary data.</text>
</comment>
<feature type="active site" description="Charge relay system" evidence="9">
    <location>
        <position position="134"/>
    </location>
</feature>
<keyword evidence="14" id="KW-1185">Reference proteome</keyword>
<keyword evidence="7 9" id="KW-0720">Serine protease</keyword>
<evidence type="ECO:0000313" key="14">
    <source>
        <dbReference type="Proteomes" id="UP000248214"/>
    </source>
</evidence>
<dbReference type="PRINTS" id="PR00723">
    <property type="entry name" value="SUBTILISIN"/>
</dbReference>
<dbReference type="PANTHER" id="PTHR43806">
    <property type="entry name" value="PEPTIDASE S8"/>
    <property type="match status" value="1"/>
</dbReference>
<comment type="cofactor">
    <cofactor evidence="1">
        <name>Ca(2+)</name>
        <dbReference type="ChEBI" id="CHEBI:29108"/>
    </cofactor>
</comment>
<evidence type="ECO:0000256" key="9">
    <source>
        <dbReference type="PROSITE-ProRule" id="PRU01240"/>
    </source>
</evidence>
<accession>A0A323TE45</accession>
<dbReference type="GO" id="GO:0005576">
    <property type="term" value="C:extracellular region"/>
    <property type="evidence" value="ECO:0007669"/>
    <property type="project" value="UniProtKB-SubCell"/>
</dbReference>
<dbReference type="CDD" id="cd07484">
    <property type="entry name" value="Peptidases_S8_Thermitase_like"/>
    <property type="match status" value="1"/>
</dbReference>
<evidence type="ECO:0000256" key="7">
    <source>
        <dbReference type="ARBA" id="ARBA00022825"/>
    </source>
</evidence>
<dbReference type="AlphaFoldDB" id="A0A323TE45"/>
<evidence type="ECO:0000256" key="3">
    <source>
        <dbReference type="ARBA" id="ARBA00011073"/>
    </source>
</evidence>
<evidence type="ECO:0000256" key="2">
    <source>
        <dbReference type="ARBA" id="ARBA00004613"/>
    </source>
</evidence>
<dbReference type="Pfam" id="PF22148">
    <property type="entry name" value="Fervidolysin_NPro-like"/>
    <property type="match status" value="1"/>
</dbReference>
<dbReference type="PROSITE" id="PS00136">
    <property type="entry name" value="SUBTILASE_ASP"/>
    <property type="match status" value="1"/>
</dbReference>
<dbReference type="SUPFAM" id="SSF52743">
    <property type="entry name" value="Subtilisin-like"/>
    <property type="match status" value="1"/>
</dbReference>
<dbReference type="InterPro" id="IPR022398">
    <property type="entry name" value="Peptidase_S8_His-AS"/>
</dbReference>
<dbReference type="GO" id="GO:0004252">
    <property type="term" value="F:serine-type endopeptidase activity"/>
    <property type="evidence" value="ECO:0007669"/>
    <property type="project" value="UniProtKB-UniRule"/>
</dbReference>
<evidence type="ECO:0000256" key="1">
    <source>
        <dbReference type="ARBA" id="ARBA00001913"/>
    </source>
</evidence>
<keyword evidence="4" id="KW-0964">Secreted</keyword>
<feature type="active site" description="Charge relay system" evidence="9">
    <location>
        <position position="327"/>
    </location>
</feature>
<dbReference type="InterPro" id="IPR015500">
    <property type="entry name" value="Peptidase_S8_subtilisin-rel"/>
</dbReference>
<dbReference type="PROSITE" id="PS00138">
    <property type="entry name" value="SUBTILASE_SER"/>
    <property type="match status" value="1"/>
</dbReference>
<dbReference type="GO" id="GO:0006508">
    <property type="term" value="P:proteolysis"/>
    <property type="evidence" value="ECO:0007669"/>
    <property type="project" value="UniProtKB-KW"/>
</dbReference>
<dbReference type="InterPro" id="IPR034084">
    <property type="entry name" value="Thermitase-like_dom"/>
</dbReference>
<dbReference type="Proteomes" id="UP000248214">
    <property type="component" value="Unassembled WGS sequence"/>
</dbReference>